<comment type="caution">
    <text evidence="2">The sequence shown here is derived from an EMBL/GenBank/DDBJ whole genome shotgun (WGS) entry which is preliminary data.</text>
</comment>
<dbReference type="EMBL" id="LFQU01000003">
    <property type="protein sequence ID" value="KOO69305.1"/>
    <property type="molecule type" value="Genomic_DNA"/>
</dbReference>
<name>A0A8E1UQT6_9BACT</name>
<dbReference type="Gene3D" id="3.40.250.10">
    <property type="entry name" value="Rhodanese-like domain"/>
    <property type="match status" value="1"/>
</dbReference>
<gene>
    <name evidence="2" type="ORF">ACU52_02850</name>
</gene>
<keyword evidence="3" id="KW-1185">Reference proteome</keyword>
<accession>A0A8E1UQT6</accession>
<dbReference type="Pfam" id="PF00581">
    <property type="entry name" value="Rhodanese"/>
    <property type="match status" value="1"/>
</dbReference>
<dbReference type="PROSITE" id="PS51257">
    <property type="entry name" value="PROKAR_LIPOPROTEIN"/>
    <property type="match status" value="1"/>
</dbReference>
<dbReference type="AlphaFoldDB" id="A0A8E1UQT6"/>
<dbReference type="OrthoDB" id="1450994at2"/>
<dbReference type="SMART" id="SM00450">
    <property type="entry name" value="RHOD"/>
    <property type="match status" value="1"/>
</dbReference>
<dbReference type="InterPro" id="IPR050229">
    <property type="entry name" value="GlpE_sulfurtransferase"/>
</dbReference>
<dbReference type="PANTHER" id="PTHR43031:SF1">
    <property type="entry name" value="PYRIDINE NUCLEOTIDE-DISULPHIDE OXIDOREDUCTASE"/>
    <property type="match status" value="1"/>
</dbReference>
<dbReference type="PANTHER" id="PTHR43031">
    <property type="entry name" value="FAD-DEPENDENT OXIDOREDUCTASE"/>
    <property type="match status" value="1"/>
</dbReference>
<dbReference type="InterPro" id="IPR036873">
    <property type="entry name" value="Rhodanese-like_dom_sf"/>
</dbReference>
<dbReference type="InterPro" id="IPR001763">
    <property type="entry name" value="Rhodanese-like_dom"/>
</dbReference>
<proteinExistence type="predicted"/>
<protein>
    <recommendedName>
        <fullName evidence="1">Rhodanese domain-containing protein</fullName>
    </recommendedName>
</protein>
<dbReference type="CDD" id="cd00158">
    <property type="entry name" value="RHOD"/>
    <property type="match status" value="1"/>
</dbReference>
<evidence type="ECO:0000313" key="2">
    <source>
        <dbReference type="EMBL" id="KOO69305.1"/>
    </source>
</evidence>
<dbReference type="PROSITE" id="PS50206">
    <property type="entry name" value="RHODANESE_3"/>
    <property type="match status" value="1"/>
</dbReference>
<dbReference type="SUPFAM" id="SSF52821">
    <property type="entry name" value="Rhodanese/Cell cycle control phosphatase"/>
    <property type="match status" value="1"/>
</dbReference>
<feature type="domain" description="Rhodanese" evidence="1">
    <location>
        <begin position="37"/>
        <end position="129"/>
    </location>
</feature>
<evidence type="ECO:0000313" key="3">
    <source>
        <dbReference type="Proteomes" id="UP000036951"/>
    </source>
</evidence>
<organism evidence="2 3">
    <name type="scientific">Xylanibacter rarus</name>
    <dbReference type="NCBI Taxonomy" id="1676614"/>
    <lineage>
        <taxon>Bacteria</taxon>
        <taxon>Pseudomonadati</taxon>
        <taxon>Bacteroidota</taxon>
        <taxon>Bacteroidia</taxon>
        <taxon>Bacteroidales</taxon>
        <taxon>Prevotellaceae</taxon>
        <taxon>Xylanibacter</taxon>
    </lineage>
</organism>
<sequence>MNRLILSIMTLVSGSLFSCGQQNFKTVDANEFETVISSDSVQLLDVRTAEEFNEAHIDADSVINIDKLQPDFMTKARKILKKDKPVAVYCRSGRRSADAAQLLTEEGYKVIDLDGGIIEWEKRGKKTCK</sequence>
<reference evidence="2 3" key="1">
    <citation type="submission" date="2015-06" db="EMBL/GenBank/DDBJ databases">
        <title>Prevotella sp. 109, sp. nov., a novel member of the family Prevotellaceae isolated from human faeces.</title>
        <authorList>
            <person name="Shkoporov A.N."/>
            <person name="Chaplin A.V."/>
            <person name="Kafarskaia L.I."/>
            <person name="Efimov B.A."/>
        </authorList>
    </citation>
    <scope>NUCLEOTIDE SEQUENCE [LARGE SCALE GENOMIC DNA]</scope>
    <source>
        <strain evidence="2 3">109</strain>
    </source>
</reference>
<evidence type="ECO:0000259" key="1">
    <source>
        <dbReference type="PROSITE" id="PS50206"/>
    </source>
</evidence>
<dbReference type="Proteomes" id="UP000036951">
    <property type="component" value="Unassembled WGS sequence"/>
</dbReference>